<dbReference type="PANTHER" id="PTHR23161:SF2">
    <property type="entry name" value="PROTEIN CIP2A"/>
    <property type="match status" value="1"/>
</dbReference>
<evidence type="ECO:0000313" key="3">
    <source>
        <dbReference type="WBParaSite" id="TASK_0000965301-mRNA-1"/>
    </source>
</evidence>
<organism evidence="3">
    <name type="scientific">Taenia asiatica</name>
    <name type="common">Asian tapeworm</name>
    <dbReference type="NCBI Taxonomy" id="60517"/>
    <lineage>
        <taxon>Eukaryota</taxon>
        <taxon>Metazoa</taxon>
        <taxon>Spiralia</taxon>
        <taxon>Lophotrochozoa</taxon>
        <taxon>Platyhelminthes</taxon>
        <taxon>Cestoda</taxon>
        <taxon>Eucestoda</taxon>
        <taxon>Cyclophyllidea</taxon>
        <taxon>Taeniidae</taxon>
        <taxon>Taenia</taxon>
    </lineage>
</organism>
<protein>
    <submittedName>
        <fullName evidence="3">HECT domain-containing protein</fullName>
    </submittedName>
</protein>
<feature type="domain" description="CIP2A N-terminal" evidence="2">
    <location>
        <begin position="46"/>
        <end position="149"/>
    </location>
</feature>
<reference evidence="3" key="1">
    <citation type="submission" date="2017-02" db="UniProtKB">
        <authorList>
            <consortium name="WormBaseParasite"/>
        </authorList>
    </citation>
    <scope>IDENTIFICATION</scope>
</reference>
<sequence length="715" mass="78939">LAAFYKCTFEINYMPFDCGEDIFVCAVRQVLSIIKAPYNKKKVEFALGILANISRKHSVIHRALKNRKTDFDFLRKLLLRIMNDESSTQMETVLSMTVIFHLWGAKDKFFDGRNSHASLQVLFNILLNGDTSLESLYAADVLIDFCANSASFSLINSSGETGAIFTGISNHLMQPADHLLSASTAAFIFNLESSFSKLSADANYNTTLSRLLNLVTQALSVRLENRSSVEAAYRQRVIMHCASLIVQKTSEVCFSFDPRSVNISVGHVANLGHIARSLAFQNLKNNILLAIPNSTNSEGTETAKSGEMMAAILTTVDALDLLLTCTDFLSVVSPVSTSEKSQDKMDPDETRIECTPQIADLRLNEGGECGRGDSVMDHLRQCGDALQRALENPQLAPMLALVFAVGAGGDRCEVAFSSRAVVLRLMRIALSLQNFSVSSFLFTLNSLIPPGCKSVEDYVSSRLLLATKGEESEPPDHVAFISEWIAATQSQFHNVQQNKITCSSCSSRHHAEATLDKLCAALDNTSLSFASIAGSEAMTICQRMIEVLQSREVALEAEMAAKREALLESDALAEHFRSRAITAEAEVVRLLHLQTVALASVESHRASLEAQHDQISRLESENERLSSELSSKQKECENLRSAKETLQNRLTSIREQNRTMDATIDNFRKQLDDAKQIIQQKDTEIKQYSHMTRIINELTGNRVQPANASSSKNSI</sequence>
<dbReference type="AlphaFoldDB" id="A0A0R3WFL0"/>
<dbReference type="InterPro" id="IPR048701">
    <property type="entry name" value="CIP2A_N"/>
</dbReference>
<dbReference type="InterPro" id="IPR042510">
    <property type="entry name" value="CIP2A"/>
</dbReference>
<dbReference type="STRING" id="60517.A0A0R3WFL0"/>
<dbReference type="PANTHER" id="PTHR23161">
    <property type="entry name" value="PROTEIN CIP2A"/>
    <property type="match status" value="1"/>
</dbReference>
<keyword evidence="1" id="KW-0175">Coiled coil</keyword>
<feature type="coiled-coil region" evidence="1">
    <location>
        <begin position="601"/>
        <end position="684"/>
    </location>
</feature>
<proteinExistence type="predicted"/>
<dbReference type="WBParaSite" id="TASK_0000965301-mRNA-1">
    <property type="protein sequence ID" value="TASK_0000965301-mRNA-1"/>
    <property type="gene ID" value="TASK_0000965301"/>
</dbReference>
<evidence type="ECO:0000259" key="2">
    <source>
        <dbReference type="Pfam" id="PF21044"/>
    </source>
</evidence>
<name>A0A0R3WFL0_TAEAS</name>
<dbReference type="Pfam" id="PF21044">
    <property type="entry name" value="CIP2A_N"/>
    <property type="match status" value="1"/>
</dbReference>
<accession>A0A0R3WFL0</accession>
<evidence type="ECO:0000256" key="1">
    <source>
        <dbReference type="SAM" id="Coils"/>
    </source>
</evidence>